<feature type="region of interest" description="Disordered" evidence="1">
    <location>
        <begin position="51"/>
        <end position="74"/>
    </location>
</feature>
<keyword evidence="3" id="KW-1185">Reference proteome</keyword>
<dbReference type="AlphaFoldDB" id="A0A1J1IYB7"/>
<reference evidence="2 3" key="1">
    <citation type="submission" date="2015-04" db="EMBL/GenBank/DDBJ databases">
        <authorList>
            <person name="Syromyatnikov M.Y."/>
            <person name="Popov V.N."/>
        </authorList>
    </citation>
    <scope>NUCLEOTIDE SEQUENCE [LARGE SCALE GENOMIC DNA]</scope>
</reference>
<evidence type="ECO:0000256" key="1">
    <source>
        <dbReference type="SAM" id="MobiDB-lite"/>
    </source>
</evidence>
<feature type="compositionally biased region" description="Basic and acidic residues" evidence="1">
    <location>
        <begin position="53"/>
        <end position="74"/>
    </location>
</feature>
<evidence type="ECO:0000313" key="2">
    <source>
        <dbReference type="EMBL" id="CRL05205.1"/>
    </source>
</evidence>
<protein>
    <submittedName>
        <fullName evidence="2">CLUMA_CG018515, isoform A</fullName>
    </submittedName>
</protein>
<dbReference type="Proteomes" id="UP000183832">
    <property type="component" value="Unassembled WGS sequence"/>
</dbReference>
<accession>A0A1J1IYB7</accession>
<proteinExistence type="predicted"/>
<dbReference type="EMBL" id="CVRI01000064">
    <property type="protein sequence ID" value="CRL05205.1"/>
    <property type="molecule type" value="Genomic_DNA"/>
</dbReference>
<gene>
    <name evidence="2" type="ORF">CLUMA_CG018515</name>
</gene>
<name>A0A1J1IYB7_9DIPT</name>
<organism evidence="2 3">
    <name type="scientific">Clunio marinus</name>
    <dbReference type="NCBI Taxonomy" id="568069"/>
    <lineage>
        <taxon>Eukaryota</taxon>
        <taxon>Metazoa</taxon>
        <taxon>Ecdysozoa</taxon>
        <taxon>Arthropoda</taxon>
        <taxon>Hexapoda</taxon>
        <taxon>Insecta</taxon>
        <taxon>Pterygota</taxon>
        <taxon>Neoptera</taxon>
        <taxon>Endopterygota</taxon>
        <taxon>Diptera</taxon>
        <taxon>Nematocera</taxon>
        <taxon>Chironomoidea</taxon>
        <taxon>Chironomidae</taxon>
        <taxon>Clunio</taxon>
    </lineage>
</organism>
<sequence length="74" mass="8986">MDEEEEERNIFTNYIHCNVKFSEIIQTWKLASPENCPSRYSFFMRLKSLRGMKSQESKKSEKRTSKDKKRRDFS</sequence>
<evidence type="ECO:0000313" key="3">
    <source>
        <dbReference type="Proteomes" id="UP000183832"/>
    </source>
</evidence>